<dbReference type="AlphaFoldDB" id="A0A2M9CQS9"/>
<dbReference type="SUPFAM" id="SSF46785">
    <property type="entry name" value="Winged helix' DNA-binding domain"/>
    <property type="match status" value="1"/>
</dbReference>
<dbReference type="InterPro" id="IPR036388">
    <property type="entry name" value="WH-like_DNA-bd_sf"/>
</dbReference>
<evidence type="ECO:0000313" key="2">
    <source>
        <dbReference type="EMBL" id="PJJ74191.1"/>
    </source>
</evidence>
<dbReference type="OrthoDB" id="122286at2"/>
<evidence type="ECO:0000313" key="3">
    <source>
        <dbReference type="Proteomes" id="UP000231693"/>
    </source>
</evidence>
<dbReference type="RefSeq" id="WP_100422829.1">
    <property type="nucleotide sequence ID" value="NZ_BOOX01000006.1"/>
</dbReference>
<keyword evidence="3" id="KW-1185">Reference proteome</keyword>
<organism evidence="2 3">
    <name type="scientific">Sediminihabitans luteus</name>
    <dbReference type="NCBI Taxonomy" id="1138585"/>
    <lineage>
        <taxon>Bacteria</taxon>
        <taxon>Bacillati</taxon>
        <taxon>Actinomycetota</taxon>
        <taxon>Actinomycetes</taxon>
        <taxon>Micrococcales</taxon>
        <taxon>Cellulomonadaceae</taxon>
        <taxon>Sediminihabitans</taxon>
    </lineage>
</organism>
<dbReference type="Gene3D" id="1.10.10.10">
    <property type="entry name" value="Winged helix-like DNA-binding domain superfamily/Winged helix DNA-binding domain"/>
    <property type="match status" value="1"/>
</dbReference>
<dbReference type="Pfam" id="PF03551">
    <property type="entry name" value="PadR"/>
    <property type="match status" value="1"/>
</dbReference>
<accession>A0A2M9CQS9</accession>
<evidence type="ECO:0000259" key="1">
    <source>
        <dbReference type="Pfam" id="PF03551"/>
    </source>
</evidence>
<comment type="caution">
    <text evidence="2">The sequence shown here is derived from an EMBL/GenBank/DDBJ whole genome shotgun (WGS) entry which is preliminary data.</text>
</comment>
<protein>
    <submittedName>
        <fullName evidence="2">PadR family transcriptional regulator</fullName>
    </submittedName>
</protein>
<gene>
    <name evidence="2" type="ORF">CLV28_1685</name>
</gene>
<dbReference type="InterPro" id="IPR005149">
    <property type="entry name" value="Tscrpt_reg_PadR_N"/>
</dbReference>
<dbReference type="EMBL" id="PGFE01000002">
    <property type="protein sequence ID" value="PJJ74191.1"/>
    <property type="molecule type" value="Genomic_DNA"/>
</dbReference>
<feature type="domain" description="Transcription regulator PadR N-terminal" evidence="1">
    <location>
        <begin position="17"/>
        <end position="81"/>
    </location>
</feature>
<dbReference type="InterPro" id="IPR036390">
    <property type="entry name" value="WH_DNA-bd_sf"/>
</dbReference>
<name>A0A2M9CQS9_9CELL</name>
<dbReference type="Proteomes" id="UP000231693">
    <property type="component" value="Unassembled WGS sequence"/>
</dbReference>
<proteinExistence type="predicted"/>
<sequence>MGTYLRSTPALCDVLKALLESTDGLWGLRISVLTGRPTGTVYPLLERLERERLVESRWDLDGDRPGPPRRLYQLTATGHEWARKKTTDGCR</sequence>
<reference evidence="2 3" key="1">
    <citation type="submission" date="2017-11" db="EMBL/GenBank/DDBJ databases">
        <title>Genomic Encyclopedia of Archaeal and Bacterial Type Strains, Phase II (KMG-II): From Individual Species to Whole Genera.</title>
        <authorList>
            <person name="Goeker M."/>
        </authorList>
    </citation>
    <scope>NUCLEOTIDE SEQUENCE [LARGE SCALE GENOMIC DNA]</scope>
    <source>
        <strain evidence="2 3">DSM 25478</strain>
    </source>
</reference>